<evidence type="ECO:0000256" key="2">
    <source>
        <dbReference type="ARBA" id="ARBA00022737"/>
    </source>
</evidence>
<keyword evidence="2" id="KW-0677">Repeat</keyword>
<keyword evidence="1" id="KW-0433">Leucine-rich repeat</keyword>
<evidence type="ECO:0000313" key="4">
    <source>
        <dbReference type="Proteomes" id="UP001360560"/>
    </source>
</evidence>
<evidence type="ECO:0008006" key="5">
    <source>
        <dbReference type="Google" id="ProtNLM"/>
    </source>
</evidence>
<accession>A0AAV5QJK2</accession>
<dbReference type="SUPFAM" id="SSF52058">
    <property type="entry name" value="L domain-like"/>
    <property type="match status" value="1"/>
</dbReference>
<keyword evidence="4" id="KW-1185">Reference proteome</keyword>
<dbReference type="EMBL" id="BTFZ01000002">
    <property type="protein sequence ID" value="GMM34318.1"/>
    <property type="molecule type" value="Genomic_DNA"/>
</dbReference>
<proteinExistence type="predicted"/>
<dbReference type="SMART" id="SM00365">
    <property type="entry name" value="LRR_SD22"/>
    <property type="match status" value="4"/>
</dbReference>
<dbReference type="InterPro" id="IPR032675">
    <property type="entry name" value="LRR_dom_sf"/>
</dbReference>
<dbReference type="InterPro" id="IPR003591">
    <property type="entry name" value="Leu-rich_rpt_typical-subtyp"/>
</dbReference>
<dbReference type="InterPro" id="IPR050836">
    <property type="entry name" value="SDS22/Internalin_LRR"/>
</dbReference>
<dbReference type="SMART" id="SM00369">
    <property type="entry name" value="LRR_TYP"/>
    <property type="match status" value="5"/>
</dbReference>
<dbReference type="Gene3D" id="3.80.10.10">
    <property type="entry name" value="Ribonuclease Inhibitor"/>
    <property type="match status" value="1"/>
</dbReference>
<comment type="caution">
    <text evidence="3">The sequence shown here is derived from an EMBL/GenBank/DDBJ whole genome shotgun (WGS) entry which is preliminary data.</text>
</comment>
<dbReference type="Proteomes" id="UP001360560">
    <property type="component" value="Unassembled WGS sequence"/>
</dbReference>
<dbReference type="RefSeq" id="XP_064851318.1">
    <property type="nucleotide sequence ID" value="XM_064995246.1"/>
</dbReference>
<protein>
    <recommendedName>
        <fullName evidence="5">F-box domain-containing protein</fullName>
    </recommendedName>
</protein>
<evidence type="ECO:0000313" key="3">
    <source>
        <dbReference type="EMBL" id="GMM34318.1"/>
    </source>
</evidence>
<evidence type="ECO:0000256" key="1">
    <source>
        <dbReference type="ARBA" id="ARBA00022614"/>
    </source>
</evidence>
<dbReference type="InterPro" id="IPR001611">
    <property type="entry name" value="Leu-rich_rpt"/>
</dbReference>
<dbReference type="PRINTS" id="PR00019">
    <property type="entry name" value="LEURICHRPT"/>
</dbReference>
<dbReference type="GeneID" id="90072297"/>
<dbReference type="AlphaFoldDB" id="A0AAV5QJK2"/>
<dbReference type="PROSITE" id="PS51450">
    <property type="entry name" value="LRR"/>
    <property type="match status" value="4"/>
</dbReference>
<gene>
    <name evidence="3" type="ORF">DASC09_016430</name>
</gene>
<organism evidence="3 4">
    <name type="scientific">Saccharomycopsis crataegensis</name>
    <dbReference type="NCBI Taxonomy" id="43959"/>
    <lineage>
        <taxon>Eukaryota</taxon>
        <taxon>Fungi</taxon>
        <taxon>Dikarya</taxon>
        <taxon>Ascomycota</taxon>
        <taxon>Saccharomycotina</taxon>
        <taxon>Saccharomycetes</taxon>
        <taxon>Saccharomycopsidaceae</taxon>
        <taxon>Saccharomycopsis</taxon>
    </lineage>
</organism>
<dbReference type="Pfam" id="PF13855">
    <property type="entry name" value="LRR_8"/>
    <property type="match status" value="1"/>
</dbReference>
<name>A0AAV5QJK2_9ASCO</name>
<reference evidence="3 4" key="1">
    <citation type="journal article" date="2023" name="Elife">
        <title>Identification of key yeast species and microbe-microbe interactions impacting larval growth of Drosophila in the wild.</title>
        <authorList>
            <person name="Mure A."/>
            <person name="Sugiura Y."/>
            <person name="Maeda R."/>
            <person name="Honda K."/>
            <person name="Sakurai N."/>
            <person name="Takahashi Y."/>
            <person name="Watada M."/>
            <person name="Katoh T."/>
            <person name="Gotoh A."/>
            <person name="Gotoh Y."/>
            <person name="Taniguchi I."/>
            <person name="Nakamura K."/>
            <person name="Hayashi T."/>
            <person name="Katayama T."/>
            <person name="Uemura T."/>
            <person name="Hattori Y."/>
        </authorList>
    </citation>
    <scope>NUCLEOTIDE SEQUENCE [LARGE SCALE GENOMIC DNA]</scope>
    <source>
        <strain evidence="3 4">SC-9</strain>
    </source>
</reference>
<dbReference type="PANTHER" id="PTHR46652">
    <property type="entry name" value="LEUCINE-RICH REPEAT AND IQ DOMAIN-CONTAINING PROTEIN 1-RELATED"/>
    <property type="match status" value="1"/>
</dbReference>
<dbReference type="PANTHER" id="PTHR46652:SF3">
    <property type="entry name" value="LEUCINE-RICH REPEAT-CONTAINING PROTEIN 9"/>
    <property type="match status" value="1"/>
</dbReference>
<sequence>MPSPHIKTILQHHFPPEIIIRILSFLKLNDVISIRYNLHKWNHLTHESIKGTIIDCLDSVIFKTVEFNNTRDFVTRLCSISQHPVYFRFSPICFYPNQKLYVDLQPFNTHIKVIKVISLTNSKANHHVLETHDNELEGLNRFLHSLPNVIALFTNLNQLTLSHPLKELNFLCYKGRLHYNTSRLEKLYISVPLQDQNLSADLNDTADNPTWGLDKFQLPVLRQLVINNGKNSNVFLDGKCWSFLPNLTYLAVYNDRTMILKNFDVDNAFLNLRTLNIRHCSRLELRGKVRLIELQNLYLNDVCLANGEILDLSLCPKLKRLEIVYTNLRIIKGFDSKCLQNLYHLSLKNNHITEIKGLSQLRNLQELDLSRNSILKIENLNSLVNLKGLNLKRNKILNISDGLSNLKKLQVLDLSHNLLKSVSNVSHLLHLLVLNCSHNKISKISINFSQMKSLQILDLTDNDLKANKSFESWSMVKM</sequence>